<name>A0A1Y3FHR0_CLAMM</name>
<reference evidence="1 2" key="1">
    <citation type="submission" date="2016-08" db="EMBL/GenBank/DDBJ databases">
        <title>Genome sequence of Clavibacter michiganensis subsp. michiganensis strain CASJ007.</title>
        <authorList>
            <person name="Thapa S.P."/>
            <person name="Coaker G."/>
        </authorList>
    </citation>
    <scope>NUCLEOTIDE SEQUENCE [LARGE SCALE GENOMIC DNA]</scope>
    <source>
        <strain evidence="1">CASJ007</strain>
    </source>
</reference>
<proteinExistence type="predicted"/>
<evidence type="ECO:0000313" key="2">
    <source>
        <dbReference type="Proteomes" id="UP000195062"/>
    </source>
</evidence>
<comment type="caution">
    <text evidence="1">The sequence shown here is derived from an EMBL/GenBank/DDBJ whole genome shotgun (WGS) entry which is preliminary data.</text>
</comment>
<evidence type="ECO:0000313" key="1">
    <source>
        <dbReference type="EMBL" id="OUE04541.1"/>
    </source>
</evidence>
<organism evidence="1 2">
    <name type="scientific">Clavibacter michiganensis subsp. michiganensis</name>
    <dbReference type="NCBI Taxonomy" id="33013"/>
    <lineage>
        <taxon>Bacteria</taxon>
        <taxon>Bacillati</taxon>
        <taxon>Actinomycetota</taxon>
        <taxon>Actinomycetes</taxon>
        <taxon>Micrococcales</taxon>
        <taxon>Microbacteriaceae</taxon>
        <taxon>Clavibacter</taxon>
    </lineage>
</organism>
<dbReference type="EMBL" id="MDHH01000001">
    <property type="protein sequence ID" value="OUE04541.1"/>
    <property type="molecule type" value="Genomic_DNA"/>
</dbReference>
<dbReference type="AlphaFoldDB" id="A0A1Y3FHR0"/>
<sequence>MGTKITQRSAPTVDVEQGMALVEKAQRLAGHFPNAEALGRAWNVLEGTMTEDEARAEVAAKYGFPLRQR</sequence>
<gene>
    <name evidence="1" type="ORF">CMMCAS07_06315</name>
</gene>
<dbReference type="Proteomes" id="UP000195062">
    <property type="component" value="Unassembled WGS sequence"/>
</dbReference>
<dbReference type="RefSeq" id="WP_043560359.1">
    <property type="nucleotide sequence ID" value="NZ_CP047054.1"/>
</dbReference>
<accession>A0A1Y3FHR0</accession>
<protein>
    <submittedName>
        <fullName evidence="1">Uncharacterized protein</fullName>
    </submittedName>
</protein>
<keyword evidence="2" id="KW-1185">Reference proteome</keyword>